<dbReference type="AlphaFoldDB" id="I4BGR7"/>
<dbReference type="GO" id="GO:0019825">
    <property type="term" value="F:oxygen binding"/>
    <property type="evidence" value="ECO:0007669"/>
    <property type="project" value="InterPro"/>
</dbReference>
<dbReference type="Proteomes" id="UP000006057">
    <property type="component" value="Chromosome"/>
</dbReference>
<dbReference type="RefSeq" id="WP_014814955.1">
    <property type="nucleotide sequence ID" value="NC_018027.1"/>
</dbReference>
<dbReference type="HOGENOM" id="CLU_104957_3_0_11"/>
<dbReference type="KEGG" id="mcb:Mycch_1682"/>
<proteinExistence type="predicted"/>
<reference evidence="1 2" key="1">
    <citation type="submission" date="2012-06" db="EMBL/GenBank/DDBJ databases">
        <title>Complete sequence of chromosome of Mycobacterium chubuense NBB4.</title>
        <authorList>
            <consortium name="US DOE Joint Genome Institute"/>
            <person name="Lucas S."/>
            <person name="Han J."/>
            <person name="Lapidus A."/>
            <person name="Cheng J.-F."/>
            <person name="Goodwin L."/>
            <person name="Pitluck S."/>
            <person name="Peters L."/>
            <person name="Mikhailova N."/>
            <person name="Teshima H."/>
            <person name="Detter J.C."/>
            <person name="Han C."/>
            <person name="Tapia R."/>
            <person name="Land M."/>
            <person name="Hauser L."/>
            <person name="Kyrpides N."/>
            <person name="Ivanova N."/>
            <person name="Pagani I."/>
            <person name="Mattes T."/>
            <person name="Holmes A."/>
            <person name="Rutledge P."/>
            <person name="Paulsen I."/>
            <person name="Coleman N."/>
            <person name="Woyke T."/>
        </authorList>
    </citation>
    <scope>NUCLEOTIDE SEQUENCE [LARGE SCALE GENOMIC DNA]</scope>
    <source>
        <strain evidence="1 2">NBB4</strain>
    </source>
</reference>
<evidence type="ECO:0000313" key="2">
    <source>
        <dbReference type="Proteomes" id="UP000006057"/>
    </source>
</evidence>
<dbReference type="EMBL" id="CP003053">
    <property type="protein sequence ID" value="AFM16474.1"/>
    <property type="molecule type" value="Genomic_DNA"/>
</dbReference>
<dbReference type="CDD" id="cd08916">
    <property type="entry name" value="TrHb3_P"/>
    <property type="match status" value="1"/>
</dbReference>
<dbReference type="InterPro" id="IPR012292">
    <property type="entry name" value="Globin/Proto"/>
</dbReference>
<sequence length="154" mass="17067">MADSGSSAAGLRDVATRADIDVLLRRFYHEAFGDQVLAAPFAELASHGLEQHLPVMCDFWETVLFRAGLYRRNALTVHRGIHESTPLSAVHFTRWLALWTATVDQMYQGPVAEHAKIQAGRIATAMHRRLTGAHHPGWSHRSVRAAVKEDSCAS</sequence>
<evidence type="ECO:0000313" key="1">
    <source>
        <dbReference type="EMBL" id="AFM16474.1"/>
    </source>
</evidence>
<dbReference type="InterPro" id="IPR009050">
    <property type="entry name" value="Globin-like_sf"/>
</dbReference>
<dbReference type="eggNOG" id="COG2346">
    <property type="taxonomic scope" value="Bacteria"/>
</dbReference>
<keyword evidence="2" id="KW-1185">Reference proteome</keyword>
<dbReference type="Gene3D" id="1.10.490.10">
    <property type="entry name" value="Globins"/>
    <property type="match status" value="1"/>
</dbReference>
<organism evidence="1 2">
    <name type="scientific">Mycolicibacterium chubuense (strain NBB4)</name>
    <name type="common">Mycobacterium chubuense</name>
    <dbReference type="NCBI Taxonomy" id="710421"/>
    <lineage>
        <taxon>Bacteria</taxon>
        <taxon>Bacillati</taxon>
        <taxon>Actinomycetota</taxon>
        <taxon>Actinomycetes</taxon>
        <taxon>Mycobacteriales</taxon>
        <taxon>Mycobacteriaceae</taxon>
        <taxon>Mycolicibacterium</taxon>
    </lineage>
</organism>
<dbReference type="PATRIC" id="fig|710421.3.peg.1685"/>
<dbReference type="SUPFAM" id="SSF46458">
    <property type="entry name" value="Globin-like"/>
    <property type="match status" value="1"/>
</dbReference>
<name>I4BGR7_MYCCN</name>
<dbReference type="GO" id="GO:0020037">
    <property type="term" value="F:heme binding"/>
    <property type="evidence" value="ECO:0007669"/>
    <property type="project" value="InterPro"/>
</dbReference>
<dbReference type="STRING" id="710421.Mycch_1682"/>
<accession>I4BGR7</accession>
<protein>
    <submittedName>
        <fullName evidence="1">Truncated hemoglobin</fullName>
    </submittedName>
</protein>
<gene>
    <name evidence="1" type="ordered locus">Mycch_1682</name>
</gene>